<dbReference type="InterPro" id="IPR011761">
    <property type="entry name" value="ATP-grasp"/>
</dbReference>
<evidence type="ECO:0000256" key="2">
    <source>
        <dbReference type="ARBA" id="ARBA00022741"/>
    </source>
</evidence>
<dbReference type="AlphaFoldDB" id="A0A401JD33"/>
<proteinExistence type="inferred from homology"/>
<sequence length="892" mass="95564">MASHYLTPLFSPRSVAVIGASTKLESIGGIVFQNMLQAGFRGKIYAANPKYTEVQGQPCYASLADIPEQVDLVVIATPAASVPDLVEIAGRRGVRAAVVMSAGFSEGGAQGKALEAAMQQNAQRHGLRLIGPNCLGIMRPSIGLDVTFSRGGANSGNLALVSQSGAICTAILDWAKPNGVGFSTVVSVGISADLDFGEILDYLVADPLTDSVLLYIEGIRNARGFMSGLRAAARVKPVIVVKSGRHQSGSRAAQSHSGALVGADDVFDAALARAGVVRVDTIVQLFAAAKALAGHLRSQGNRLAIVTNGGGPGVMAADRVAERGVRLAELAPETMTRLDAVLPATWSHGNPVDVIGDADAGRYRAAMRACLEDPGVDGVFVILTPQAMTHPLEVAEAVIEAAASTRKPVLACWMGETQIAEGRRALTAAGIPNFRTPEPGVDVFACISAHYANQKLLLQTSGPLSHHLEPDVEGARLLIENALSERRRVLSEMESKALLAAFHIPVAQALLARSPNEALQIAEQLGFPIAMKILSPDITHKTDAGGVRLNLNNASALRSAYHELIATVEAARPGARIEGVLIEPMVIKPNGRELLVGVIRDPVFGPVITFGAGGTAVEVLADRAVQLPPLNAYLARNMIASTRVARLLGAFRHLPPVNMEALESVLLRVSEMVCELPWLEEMDINPLILDEHGALAADARIVIGPRPPVADPYAHMAICPYPTQLVSHWQLPDGTNLTIRPIRPEDAEMEQAFVRGLSHETKYFRFMDTLQELSPSALARFTQIDYDREMALLVSSAENGREVELAIARYITNPDGESCEFALVVADAWQHRGIGRKLLHSLFDVARQKGLKRVEGEVLYSNEKMLEMMRSLGFQVSQNPDDAQVKQVVKYL</sequence>
<dbReference type="Gene3D" id="3.30.470.20">
    <property type="entry name" value="ATP-grasp fold, B domain"/>
    <property type="match status" value="1"/>
</dbReference>
<dbReference type="InterPro" id="IPR000182">
    <property type="entry name" value="GNAT_dom"/>
</dbReference>
<dbReference type="PROSITE" id="PS51186">
    <property type="entry name" value="GNAT"/>
    <property type="match status" value="1"/>
</dbReference>
<dbReference type="InterPro" id="IPR032875">
    <property type="entry name" value="Succ_CoA_lig_flav_dom"/>
</dbReference>
<dbReference type="Pfam" id="PF19045">
    <property type="entry name" value="Ligase_CoA_2"/>
    <property type="match status" value="1"/>
</dbReference>
<dbReference type="InterPro" id="IPR016102">
    <property type="entry name" value="Succinyl-CoA_synth-like"/>
</dbReference>
<dbReference type="InterPro" id="IPR013815">
    <property type="entry name" value="ATP_grasp_subdomain_1"/>
</dbReference>
<evidence type="ECO:0000259" key="7">
    <source>
        <dbReference type="PROSITE" id="PS51186"/>
    </source>
</evidence>
<dbReference type="InterPro" id="IPR016181">
    <property type="entry name" value="Acyl_CoA_acyltransferase"/>
</dbReference>
<dbReference type="InterPro" id="IPR043938">
    <property type="entry name" value="Ligase_CoA_dom"/>
</dbReference>
<evidence type="ECO:0000256" key="3">
    <source>
        <dbReference type="ARBA" id="ARBA00022840"/>
    </source>
</evidence>
<evidence type="ECO:0000313" key="9">
    <source>
        <dbReference type="Proteomes" id="UP000286806"/>
    </source>
</evidence>
<dbReference type="Proteomes" id="UP000286806">
    <property type="component" value="Unassembled WGS sequence"/>
</dbReference>
<dbReference type="SMART" id="SM00881">
    <property type="entry name" value="CoA_binding"/>
    <property type="match status" value="1"/>
</dbReference>
<feature type="domain" description="ATP-grasp" evidence="6">
    <location>
        <begin position="496"/>
        <end position="532"/>
    </location>
</feature>
<keyword evidence="1" id="KW-0436">Ligase</keyword>
<comment type="caution">
    <text evidence="8">The sequence shown here is derived from an EMBL/GenBank/DDBJ whole genome shotgun (WGS) entry which is preliminary data.</text>
</comment>
<dbReference type="GO" id="GO:0005524">
    <property type="term" value="F:ATP binding"/>
    <property type="evidence" value="ECO:0007669"/>
    <property type="project" value="UniProtKB-UniRule"/>
</dbReference>
<keyword evidence="9" id="KW-1185">Reference proteome</keyword>
<dbReference type="FunFam" id="3.30.1490.20:FF:000020">
    <property type="entry name" value="Protein lysine acetyltransferase"/>
    <property type="match status" value="1"/>
</dbReference>
<dbReference type="Gene3D" id="3.30.1490.20">
    <property type="entry name" value="ATP-grasp fold, A domain"/>
    <property type="match status" value="1"/>
</dbReference>
<dbReference type="SUPFAM" id="SSF51735">
    <property type="entry name" value="NAD(P)-binding Rossmann-fold domains"/>
    <property type="match status" value="1"/>
</dbReference>
<evidence type="ECO:0000256" key="4">
    <source>
        <dbReference type="ARBA" id="ARBA00060888"/>
    </source>
</evidence>
<dbReference type="EMBL" id="BGOW01000011">
    <property type="protein sequence ID" value="GBL45476.1"/>
    <property type="molecule type" value="Genomic_DNA"/>
</dbReference>
<protein>
    <submittedName>
        <fullName evidence="8">Acetyl-CoA synthetase (ADP-forming) alpha and beta chains, putative</fullName>
    </submittedName>
</protein>
<dbReference type="SUPFAM" id="SSF56059">
    <property type="entry name" value="Glutathione synthetase ATP-binding domain-like"/>
    <property type="match status" value="1"/>
</dbReference>
<feature type="domain" description="N-acetyltransferase" evidence="7">
    <location>
        <begin position="737"/>
        <end position="892"/>
    </location>
</feature>
<dbReference type="Pfam" id="PF13380">
    <property type="entry name" value="CoA_binding_2"/>
    <property type="match status" value="1"/>
</dbReference>
<name>A0A401JD33_9PROT</name>
<dbReference type="OrthoDB" id="9807426at2"/>
<dbReference type="Gene3D" id="3.40.50.261">
    <property type="entry name" value="Succinyl-CoA synthetase domains"/>
    <property type="match status" value="2"/>
</dbReference>
<evidence type="ECO:0000313" key="8">
    <source>
        <dbReference type="EMBL" id="GBL45476.1"/>
    </source>
</evidence>
<gene>
    <name evidence="8" type="ORF">SFMTTN_1285</name>
</gene>
<dbReference type="CDD" id="cd04301">
    <property type="entry name" value="NAT_SF"/>
    <property type="match status" value="1"/>
</dbReference>
<dbReference type="RefSeq" id="WP_124704301.1">
    <property type="nucleotide sequence ID" value="NZ_BGOW01000011.1"/>
</dbReference>
<comment type="similarity">
    <text evidence="4">In the N-terminal section; belongs to the acetate CoA ligase alpha subunit family.</text>
</comment>
<dbReference type="Pfam" id="PF13607">
    <property type="entry name" value="Succ_CoA_lig"/>
    <property type="match status" value="1"/>
</dbReference>
<evidence type="ECO:0000259" key="6">
    <source>
        <dbReference type="PROSITE" id="PS50975"/>
    </source>
</evidence>
<organism evidence="8 9">
    <name type="scientific">Sulfuriferula multivorans</name>
    <dbReference type="NCBI Taxonomy" id="1559896"/>
    <lineage>
        <taxon>Bacteria</taxon>
        <taxon>Pseudomonadati</taxon>
        <taxon>Pseudomonadota</taxon>
        <taxon>Betaproteobacteria</taxon>
        <taxon>Nitrosomonadales</taxon>
        <taxon>Sulfuricellaceae</taxon>
        <taxon>Sulfuriferula</taxon>
    </lineage>
</organism>
<dbReference type="SUPFAM" id="SSF55729">
    <property type="entry name" value="Acyl-CoA N-acyltransferases (Nat)"/>
    <property type="match status" value="1"/>
</dbReference>
<dbReference type="PROSITE" id="PS50975">
    <property type="entry name" value="ATP_GRASP"/>
    <property type="match status" value="1"/>
</dbReference>
<keyword evidence="2 5" id="KW-0547">Nucleotide-binding</keyword>
<dbReference type="PANTHER" id="PTHR43334:SF1">
    <property type="entry name" value="3-HYDROXYPROPIONATE--COA LIGASE [ADP-FORMING]"/>
    <property type="match status" value="1"/>
</dbReference>
<dbReference type="InterPro" id="IPR003781">
    <property type="entry name" value="CoA-bd"/>
</dbReference>
<dbReference type="PANTHER" id="PTHR43334">
    <property type="entry name" value="ACETATE--COA LIGASE [ADP-FORMING]"/>
    <property type="match status" value="1"/>
</dbReference>
<reference evidence="8 9" key="1">
    <citation type="journal article" date="2019" name="Front. Microbiol.">
        <title>Genomes of Neutrophilic Sulfur-Oxidizing Chemolithoautotrophs Representing 9 Proteobacterial Species From 8 Genera.</title>
        <authorList>
            <person name="Watanabe T."/>
            <person name="Kojima H."/>
            <person name="Umezawa K."/>
            <person name="Hori C."/>
            <person name="Takasuka T.E."/>
            <person name="Kato Y."/>
            <person name="Fukui M."/>
        </authorList>
    </citation>
    <scope>NUCLEOTIDE SEQUENCE [LARGE SCALE GENOMIC DNA]</scope>
    <source>
        <strain evidence="8 9">TTN</strain>
    </source>
</reference>
<keyword evidence="3 5" id="KW-0067">ATP-binding</keyword>
<dbReference type="Pfam" id="PF00583">
    <property type="entry name" value="Acetyltransf_1"/>
    <property type="match status" value="1"/>
</dbReference>
<evidence type="ECO:0000256" key="1">
    <source>
        <dbReference type="ARBA" id="ARBA00022598"/>
    </source>
</evidence>
<dbReference type="GO" id="GO:0016747">
    <property type="term" value="F:acyltransferase activity, transferring groups other than amino-acyl groups"/>
    <property type="evidence" value="ECO:0007669"/>
    <property type="project" value="InterPro"/>
</dbReference>
<dbReference type="InterPro" id="IPR051538">
    <property type="entry name" value="Acyl-CoA_Synth/Transferase"/>
</dbReference>
<dbReference type="Gene3D" id="3.40.50.720">
    <property type="entry name" value="NAD(P)-binding Rossmann-like Domain"/>
    <property type="match status" value="1"/>
</dbReference>
<dbReference type="SUPFAM" id="SSF52210">
    <property type="entry name" value="Succinyl-CoA synthetase domains"/>
    <property type="match status" value="2"/>
</dbReference>
<dbReference type="InterPro" id="IPR036291">
    <property type="entry name" value="NAD(P)-bd_dom_sf"/>
</dbReference>
<dbReference type="Gene3D" id="3.40.630.30">
    <property type="match status" value="1"/>
</dbReference>
<dbReference type="GO" id="GO:0043758">
    <property type="term" value="F:acetate-CoA ligase (ADP-forming) activity"/>
    <property type="evidence" value="ECO:0007669"/>
    <property type="project" value="InterPro"/>
</dbReference>
<evidence type="ECO:0000256" key="5">
    <source>
        <dbReference type="PROSITE-ProRule" id="PRU00409"/>
    </source>
</evidence>
<dbReference type="Pfam" id="PF13549">
    <property type="entry name" value="ATP-grasp_5"/>
    <property type="match status" value="1"/>
</dbReference>
<dbReference type="GO" id="GO:0046872">
    <property type="term" value="F:metal ion binding"/>
    <property type="evidence" value="ECO:0007669"/>
    <property type="project" value="InterPro"/>
</dbReference>
<accession>A0A401JD33</accession>